<dbReference type="OrthoDB" id="8445243at2"/>
<evidence type="ECO:0000313" key="2">
    <source>
        <dbReference type="Proteomes" id="UP000433945"/>
    </source>
</evidence>
<comment type="caution">
    <text evidence="1">The sequence shown here is derived from an EMBL/GenBank/DDBJ whole genome shotgun (WGS) entry which is preliminary data.</text>
</comment>
<reference evidence="1 2" key="1">
    <citation type="submission" date="2019-12" db="EMBL/GenBank/DDBJ databases">
        <authorList>
            <person name="Sun J.-Q."/>
        </authorList>
    </citation>
    <scope>NUCLEOTIDE SEQUENCE [LARGE SCALE GENOMIC DNA]</scope>
    <source>
        <strain evidence="1 2">JCM 17928</strain>
    </source>
</reference>
<organism evidence="1 2">
    <name type="scientific">Flavobacterium rakeshii</name>
    <dbReference type="NCBI Taxonomy" id="1038845"/>
    <lineage>
        <taxon>Bacteria</taxon>
        <taxon>Pseudomonadati</taxon>
        <taxon>Bacteroidota</taxon>
        <taxon>Flavobacteriia</taxon>
        <taxon>Flavobacteriales</taxon>
        <taxon>Flavobacteriaceae</taxon>
        <taxon>Flavobacterium</taxon>
    </lineage>
</organism>
<dbReference type="SUPFAM" id="SSF54427">
    <property type="entry name" value="NTF2-like"/>
    <property type="match status" value="1"/>
</dbReference>
<dbReference type="InterPro" id="IPR039437">
    <property type="entry name" value="FrzH/put_lumazine-bd"/>
</dbReference>
<gene>
    <name evidence="1" type="ORF">GN157_06775</name>
</gene>
<dbReference type="Proteomes" id="UP000433945">
    <property type="component" value="Unassembled WGS sequence"/>
</dbReference>
<sequence>MDTTKQDSLAIAEILEQLYFKGLYEGDINLLRELFNPGTLLFGDVNGQPYAKTLEEYLEGVANRVSPKDYGTVFKGKIIAIDVINTIAMAKVNLKMYTFNYYDLLTFHKLNGKWVIVNKALTNVNE</sequence>
<keyword evidence="2" id="KW-1185">Reference proteome</keyword>
<protein>
    <submittedName>
        <fullName evidence="1">Nuclear transport factor 2 family protein</fullName>
    </submittedName>
</protein>
<name>A0A6N8HEG1_9FLAO</name>
<accession>A0A6N8HEG1</accession>
<dbReference type="InterPro" id="IPR032710">
    <property type="entry name" value="NTF2-like_dom_sf"/>
</dbReference>
<dbReference type="Gene3D" id="3.10.450.50">
    <property type="match status" value="1"/>
</dbReference>
<dbReference type="Pfam" id="PF12893">
    <property type="entry name" value="Lumazine_bd_2"/>
    <property type="match status" value="1"/>
</dbReference>
<dbReference type="RefSeq" id="WP_157482380.1">
    <property type="nucleotide sequence ID" value="NZ_WOWP01000021.1"/>
</dbReference>
<proteinExistence type="predicted"/>
<dbReference type="EMBL" id="WOWP01000021">
    <property type="protein sequence ID" value="MUV03407.1"/>
    <property type="molecule type" value="Genomic_DNA"/>
</dbReference>
<evidence type="ECO:0000313" key="1">
    <source>
        <dbReference type="EMBL" id="MUV03407.1"/>
    </source>
</evidence>
<dbReference type="AlphaFoldDB" id="A0A6N8HEG1"/>